<dbReference type="NCBIfam" id="TIGR01050">
    <property type="entry name" value="rpsS_bact"/>
    <property type="match status" value="1"/>
</dbReference>
<evidence type="ECO:0000256" key="6">
    <source>
        <dbReference type="ARBA" id="ARBA00023274"/>
    </source>
</evidence>
<dbReference type="EMBL" id="KZ305153">
    <property type="protein sequence ID" value="PIA24936.1"/>
    <property type="molecule type" value="Genomic_DNA"/>
</dbReference>
<dbReference type="OrthoDB" id="2043at2759"/>
<dbReference type="PRINTS" id="PR00975">
    <property type="entry name" value="RIBOSOMALS19"/>
</dbReference>
<evidence type="ECO:0000313" key="10">
    <source>
        <dbReference type="EMBL" id="PIA24934.1"/>
    </source>
</evidence>
<dbReference type="GO" id="GO:0005763">
    <property type="term" value="C:mitochondrial small ribosomal subunit"/>
    <property type="evidence" value="ECO:0007669"/>
    <property type="project" value="TreeGrafter"/>
</dbReference>
<keyword evidence="6 8" id="KW-0687">Ribonucleoprotein</keyword>
<evidence type="ECO:0000256" key="9">
    <source>
        <dbReference type="SAM" id="MobiDB-lite"/>
    </source>
</evidence>
<evidence type="ECO:0000256" key="5">
    <source>
        <dbReference type="ARBA" id="ARBA00022980"/>
    </source>
</evidence>
<keyword evidence="5 8" id="KW-0689">Ribosomal protein</keyword>
<evidence type="ECO:0000313" key="11">
    <source>
        <dbReference type="Proteomes" id="UP000230069"/>
    </source>
</evidence>
<evidence type="ECO:0000256" key="4">
    <source>
        <dbReference type="ARBA" id="ARBA00022884"/>
    </source>
</evidence>
<dbReference type="InterPro" id="IPR005732">
    <property type="entry name" value="Ribosomal_uS19_bac-type"/>
</dbReference>
<accession>A0A2G5C0Z2</accession>
<dbReference type="Proteomes" id="UP000230069">
    <property type="component" value="Unassembled WGS sequence"/>
</dbReference>
<dbReference type="GO" id="GO:0019843">
    <property type="term" value="F:rRNA binding"/>
    <property type="evidence" value="ECO:0007669"/>
    <property type="project" value="UniProtKB-KW"/>
</dbReference>
<dbReference type="PANTHER" id="PTHR11880">
    <property type="entry name" value="RIBOSOMAL PROTEIN S19P FAMILY MEMBER"/>
    <property type="match status" value="1"/>
</dbReference>
<dbReference type="GO" id="GO:0009536">
    <property type="term" value="C:plastid"/>
    <property type="evidence" value="ECO:0007669"/>
    <property type="project" value="UniProtKB-SubCell"/>
</dbReference>
<evidence type="ECO:0000256" key="7">
    <source>
        <dbReference type="ARBA" id="ARBA00035253"/>
    </source>
</evidence>
<feature type="region of interest" description="Disordered" evidence="9">
    <location>
        <begin position="103"/>
        <end position="126"/>
    </location>
</feature>
<gene>
    <name evidence="10" type="ORF">AQUCO_14200008v1</name>
</gene>
<evidence type="ECO:0000256" key="8">
    <source>
        <dbReference type="RuleBase" id="RU003485"/>
    </source>
</evidence>
<reference evidence="10 11" key="1">
    <citation type="submission" date="2017-09" db="EMBL/GenBank/DDBJ databases">
        <title>WGS assembly of Aquilegia coerulea Goldsmith.</title>
        <authorList>
            <person name="Hodges S."/>
            <person name="Kramer E."/>
            <person name="Nordborg M."/>
            <person name="Tomkins J."/>
            <person name="Borevitz J."/>
            <person name="Derieg N."/>
            <person name="Yan J."/>
            <person name="Mihaltcheva S."/>
            <person name="Hayes R.D."/>
            <person name="Rokhsar D."/>
        </authorList>
    </citation>
    <scope>NUCLEOTIDE SEQUENCE [LARGE SCALE GENOMIC DNA]</scope>
    <source>
        <strain evidence="11">cv. Goldsmith</strain>
    </source>
</reference>
<dbReference type="EMBL" id="KZ305153">
    <property type="protein sequence ID" value="PIA24934.1"/>
    <property type="molecule type" value="Genomic_DNA"/>
</dbReference>
<keyword evidence="3" id="KW-0699">rRNA-binding</keyword>
<name>A0A2G5C0Z2_AQUCA</name>
<dbReference type="Pfam" id="PF00203">
    <property type="entry name" value="Ribosomal_S19"/>
    <property type="match status" value="1"/>
</dbReference>
<dbReference type="STRING" id="218851.A0A2G5C0Z2"/>
<dbReference type="InterPro" id="IPR023575">
    <property type="entry name" value="Ribosomal_uS19_SF"/>
</dbReference>
<comment type="subcellular location">
    <subcellularLocation>
        <location evidence="1">Plastid</location>
    </subcellularLocation>
</comment>
<dbReference type="InterPro" id="IPR002222">
    <property type="entry name" value="Ribosomal_uS19"/>
</dbReference>
<evidence type="ECO:0000256" key="1">
    <source>
        <dbReference type="ARBA" id="ARBA00004474"/>
    </source>
</evidence>
<dbReference type="EMBL" id="KZ305153">
    <property type="protein sequence ID" value="PIA24937.1"/>
    <property type="molecule type" value="Genomic_DNA"/>
</dbReference>
<comment type="similarity">
    <text evidence="2 8">Belongs to the universal ribosomal protein uS19 family.</text>
</comment>
<proteinExistence type="inferred from homology"/>
<evidence type="ECO:0000256" key="3">
    <source>
        <dbReference type="ARBA" id="ARBA00022730"/>
    </source>
</evidence>
<sequence length="126" mass="14068">MATLKRFMPIFSKIHADKVITPAKTPVAEPTNKSTAGKLVVAYHILRKIEKLNMKGVKETIVTWSRASTITPIMIGHRIAVHNGRKHKPLKITERMVGHKLGEFAPTHTFKGHSKKDNKGAKGKKK</sequence>
<dbReference type="FunFam" id="3.30.860.10:FF:000001">
    <property type="entry name" value="30S ribosomal protein S19"/>
    <property type="match status" value="1"/>
</dbReference>
<keyword evidence="11" id="KW-1185">Reference proteome</keyword>
<keyword evidence="4" id="KW-0694">RNA-binding</keyword>
<dbReference type="HAMAP" id="MF_00531">
    <property type="entry name" value="Ribosomal_uS19"/>
    <property type="match status" value="1"/>
</dbReference>
<dbReference type="PANTHER" id="PTHR11880:SF8">
    <property type="entry name" value="SMALL RIBOSOMAL SUBUNIT PROTEIN US19M"/>
    <property type="match status" value="1"/>
</dbReference>
<dbReference type="PROSITE" id="PS00323">
    <property type="entry name" value="RIBOSOMAL_S19"/>
    <property type="match status" value="1"/>
</dbReference>
<dbReference type="SUPFAM" id="SSF54570">
    <property type="entry name" value="Ribosomal protein S19"/>
    <property type="match status" value="1"/>
</dbReference>
<dbReference type="FunCoup" id="A0A2G5C0Z2">
    <property type="interactions" value="65"/>
</dbReference>
<dbReference type="InterPro" id="IPR020934">
    <property type="entry name" value="Ribosomal_uS19_CS"/>
</dbReference>
<evidence type="ECO:0000256" key="2">
    <source>
        <dbReference type="ARBA" id="ARBA00007345"/>
    </source>
</evidence>
<dbReference type="AlphaFoldDB" id="A0A2G5C0Z2"/>
<organism evidence="10 11">
    <name type="scientific">Aquilegia coerulea</name>
    <name type="common">Rocky mountain columbine</name>
    <dbReference type="NCBI Taxonomy" id="218851"/>
    <lineage>
        <taxon>Eukaryota</taxon>
        <taxon>Viridiplantae</taxon>
        <taxon>Streptophyta</taxon>
        <taxon>Embryophyta</taxon>
        <taxon>Tracheophyta</taxon>
        <taxon>Spermatophyta</taxon>
        <taxon>Magnoliopsida</taxon>
        <taxon>Ranunculales</taxon>
        <taxon>Ranunculaceae</taxon>
        <taxon>Thalictroideae</taxon>
        <taxon>Aquilegia</taxon>
    </lineage>
</organism>
<dbReference type="GO" id="GO:0003735">
    <property type="term" value="F:structural constituent of ribosome"/>
    <property type="evidence" value="ECO:0007669"/>
    <property type="project" value="InterPro"/>
</dbReference>
<dbReference type="GO" id="GO:0006412">
    <property type="term" value="P:translation"/>
    <property type="evidence" value="ECO:0007669"/>
    <property type="project" value="InterPro"/>
</dbReference>
<dbReference type="GO" id="GO:0000028">
    <property type="term" value="P:ribosomal small subunit assembly"/>
    <property type="evidence" value="ECO:0007669"/>
    <property type="project" value="TreeGrafter"/>
</dbReference>
<protein>
    <recommendedName>
        <fullName evidence="7">Small ribosomal subunit protein uS19c</fullName>
    </recommendedName>
</protein>
<dbReference type="Gene3D" id="3.30.860.10">
    <property type="entry name" value="30s Ribosomal Protein S19, Chain A"/>
    <property type="match status" value="1"/>
</dbReference>